<evidence type="ECO:0000313" key="1">
    <source>
        <dbReference type="EMBL" id="PTX58278.1"/>
    </source>
</evidence>
<reference evidence="1 2" key="1">
    <citation type="submission" date="2018-04" db="EMBL/GenBank/DDBJ databases">
        <title>Genomic Encyclopedia of Archaeal and Bacterial Type Strains, Phase II (KMG-II): from individual species to whole genera.</title>
        <authorList>
            <person name="Goeker M."/>
        </authorList>
    </citation>
    <scope>NUCLEOTIDE SEQUENCE [LARGE SCALE GENOMIC DNA]</scope>
    <source>
        <strain evidence="1 2">DSM 45787</strain>
    </source>
</reference>
<dbReference type="Proteomes" id="UP000244240">
    <property type="component" value="Unassembled WGS sequence"/>
</dbReference>
<comment type="caution">
    <text evidence="1">The sequence shown here is derived from an EMBL/GenBank/DDBJ whole genome shotgun (WGS) entry which is preliminary data.</text>
</comment>
<name>A0A2T6BQD5_9BACL</name>
<keyword evidence="2" id="KW-1185">Reference proteome</keyword>
<dbReference type="EMBL" id="QBKR01000017">
    <property type="protein sequence ID" value="PTX58278.1"/>
    <property type="molecule type" value="Genomic_DNA"/>
</dbReference>
<accession>A0A2T6BQD5</accession>
<organism evidence="1 2">
    <name type="scientific">Melghirimyces profundicolus</name>
    <dbReference type="NCBI Taxonomy" id="1242148"/>
    <lineage>
        <taxon>Bacteria</taxon>
        <taxon>Bacillati</taxon>
        <taxon>Bacillota</taxon>
        <taxon>Bacilli</taxon>
        <taxon>Bacillales</taxon>
        <taxon>Thermoactinomycetaceae</taxon>
        <taxon>Melghirimyces</taxon>
    </lineage>
</organism>
<dbReference type="RefSeq" id="WP_108024581.1">
    <property type="nucleotide sequence ID" value="NZ_QBKR01000017.1"/>
</dbReference>
<dbReference type="OrthoDB" id="2989675at2"/>
<protein>
    <submittedName>
        <fullName evidence="1">Uncharacterized protein</fullName>
    </submittedName>
</protein>
<evidence type="ECO:0000313" key="2">
    <source>
        <dbReference type="Proteomes" id="UP000244240"/>
    </source>
</evidence>
<gene>
    <name evidence="1" type="ORF">C8P63_11725</name>
</gene>
<proteinExistence type="predicted"/>
<sequence length="119" mass="13585">MTATGPSKKDFADLVNQMVGQNVVNDKMMDDILKNAKNSYNRNGLDGFFEYIRRLTGAPLSNQELKQLMDLVVGAGRTDKALSSLVNQNWLPREQAERIDRRLDRAMEQRKPSTRKKKS</sequence>
<dbReference type="AlphaFoldDB" id="A0A2T6BQD5"/>